<protein>
    <submittedName>
        <fullName evidence="3">Uncharacterized protein</fullName>
    </submittedName>
</protein>
<organism evidence="3 4">
    <name type="scientific">Bodo saltans</name>
    <name type="common">Flagellated protozoan</name>
    <dbReference type="NCBI Taxonomy" id="75058"/>
    <lineage>
        <taxon>Eukaryota</taxon>
        <taxon>Discoba</taxon>
        <taxon>Euglenozoa</taxon>
        <taxon>Kinetoplastea</taxon>
        <taxon>Metakinetoplastina</taxon>
        <taxon>Eubodonida</taxon>
        <taxon>Bodonidae</taxon>
        <taxon>Bodo</taxon>
    </lineage>
</organism>
<keyword evidence="4" id="KW-1185">Reference proteome</keyword>
<dbReference type="Proteomes" id="UP000051952">
    <property type="component" value="Unassembled WGS sequence"/>
</dbReference>
<sequence length="389" mass="44365">MDQENYPQKPSNSTHTGQAASFQVMHPPPLQNGQTFQKAPKPMRVSSASTKYTSWNSAEQAYLPSASTPRGKTALPSPRMSSAAKTPRPPGSQLSVLSTASRVPSAATMLVRLQENPRVVVESQLPHLLGASNAVILRELESERAIAEQDGNLILAQVRTDMLRAFVEHTGKETERALGSSNDHAPEITEKVNQYRTLMFDFTNMWEETFREYDEKAENAIQGLQREHQQHYEEVESLARSELAAKRLHYSRKVLNKREELERLIALRQYKEADRIRKDLIPMEEAEESRFEESLNTTLVSRIKTVRRSQEAKLEALKMRIVQGREDMMLQRRTDYFKLLLKHANGIEDAQQTAKRHAANERKTFSRQVNAMLLRSATKPVHFEDLMAS</sequence>
<feature type="coiled-coil region" evidence="1">
    <location>
        <begin position="214"/>
        <end position="241"/>
    </location>
</feature>
<dbReference type="VEuPathDB" id="TriTrypDB:BSAL_31010"/>
<evidence type="ECO:0000256" key="2">
    <source>
        <dbReference type="SAM" id="MobiDB-lite"/>
    </source>
</evidence>
<feature type="region of interest" description="Disordered" evidence="2">
    <location>
        <begin position="1"/>
        <end position="51"/>
    </location>
</feature>
<keyword evidence="1" id="KW-0175">Coiled coil</keyword>
<dbReference type="PANTHER" id="PTHR47026">
    <property type="entry name" value="PIGMENTOSA GTPASE REGULATOR-LIKE PROTEIN, PUTATIVE-RELATED"/>
    <property type="match status" value="1"/>
</dbReference>
<name>A0A0S4JIC2_BODSA</name>
<reference evidence="4" key="1">
    <citation type="submission" date="2015-09" db="EMBL/GenBank/DDBJ databases">
        <authorList>
            <consortium name="Pathogen Informatics"/>
        </authorList>
    </citation>
    <scope>NUCLEOTIDE SEQUENCE [LARGE SCALE GENOMIC DNA]</scope>
    <source>
        <strain evidence="4">Lake Konstanz</strain>
    </source>
</reference>
<proteinExistence type="predicted"/>
<dbReference type="PANTHER" id="PTHR47026:SF2">
    <property type="entry name" value="FLAGELLAR ASSOCIATED PROTEIN"/>
    <property type="match status" value="1"/>
</dbReference>
<dbReference type="AlphaFoldDB" id="A0A0S4JIC2"/>
<feature type="compositionally biased region" description="Polar residues" evidence="2">
    <location>
        <begin position="1"/>
        <end position="21"/>
    </location>
</feature>
<accession>A0A0S4JIC2</accession>
<gene>
    <name evidence="3" type="ORF">BSAL_31010</name>
</gene>
<evidence type="ECO:0000313" key="4">
    <source>
        <dbReference type="Proteomes" id="UP000051952"/>
    </source>
</evidence>
<dbReference type="EMBL" id="CYKH01001902">
    <property type="protein sequence ID" value="CUG91262.1"/>
    <property type="molecule type" value="Genomic_DNA"/>
</dbReference>
<feature type="region of interest" description="Disordered" evidence="2">
    <location>
        <begin position="63"/>
        <end position="97"/>
    </location>
</feature>
<evidence type="ECO:0000256" key="1">
    <source>
        <dbReference type="SAM" id="Coils"/>
    </source>
</evidence>
<evidence type="ECO:0000313" key="3">
    <source>
        <dbReference type="EMBL" id="CUG91262.1"/>
    </source>
</evidence>